<dbReference type="PANTHER" id="PTHR33055">
    <property type="entry name" value="TRANSPOSASE FOR INSERTION SEQUENCE ELEMENT IS1111A"/>
    <property type="match status" value="1"/>
</dbReference>
<name>A0A1J5Q5I4_9ZZZZ</name>
<comment type="caution">
    <text evidence="3">The sequence shown here is derived from an EMBL/GenBank/DDBJ whole genome shotgun (WGS) entry which is preliminary data.</text>
</comment>
<dbReference type="GO" id="GO:0006313">
    <property type="term" value="P:DNA transposition"/>
    <property type="evidence" value="ECO:0007669"/>
    <property type="project" value="InterPro"/>
</dbReference>
<evidence type="ECO:0000313" key="3">
    <source>
        <dbReference type="EMBL" id="OIQ71189.1"/>
    </source>
</evidence>
<dbReference type="AlphaFoldDB" id="A0A1J5Q5I4"/>
<accession>A0A1J5Q5I4</accession>
<dbReference type="InterPro" id="IPR047650">
    <property type="entry name" value="Transpos_IS110"/>
</dbReference>
<proteinExistence type="predicted"/>
<gene>
    <name evidence="3" type="ORF">GALL_471960</name>
</gene>
<dbReference type="Pfam" id="PF01548">
    <property type="entry name" value="DEDD_Tnp_IS110"/>
    <property type="match status" value="1"/>
</dbReference>
<sequence length="341" mass="37526">MEDLTRVFVDTSKQVFQLHGVNGREEPVLRRKLSRGQFLDFFAGLEPTLVGLEACGSSHHWAQQLMELGHDVRLIAPQHVKPYVRRGKNDAADAEAGCEALGRPRTRFVRVKDPQAQAALMLVSVRDRLIRQRTQLSNAIRGHAAEFGLVAAKGLDKIALLLDRVADDETLPALAKDLFAGLSDEWARLSEEIKAIEKAFLAWHRQNALSRRLATIPAVGPVGACLLVIKAPDATAFKSGRDFSAWIGLTPKDHSTGGKQRLGRITRAGDERLRATLVAGATAVIRQVRIGKSSPWPWLTQLLKKKPPKLAAVALANKLARIAWKMMISGEAYDQRRALAA</sequence>
<reference evidence="3" key="1">
    <citation type="submission" date="2016-10" db="EMBL/GenBank/DDBJ databases">
        <title>Sequence of Gallionella enrichment culture.</title>
        <authorList>
            <person name="Poehlein A."/>
            <person name="Muehling M."/>
            <person name="Daniel R."/>
        </authorList>
    </citation>
    <scope>NUCLEOTIDE SEQUENCE</scope>
</reference>
<dbReference type="NCBIfam" id="NF033542">
    <property type="entry name" value="transpos_IS110"/>
    <property type="match status" value="1"/>
</dbReference>
<dbReference type="GO" id="GO:0003677">
    <property type="term" value="F:DNA binding"/>
    <property type="evidence" value="ECO:0007669"/>
    <property type="project" value="InterPro"/>
</dbReference>
<feature type="domain" description="Transposase IS116/IS110/IS902 C-terminal" evidence="2">
    <location>
        <begin position="211"/>
        <end position="286"/>
    </location>
</feature>
<dbReference type="PANTHER" id="PTHR33055:SF3">
    <property type="entry name" value="PUTATIVE TRANSPOSASE FOR IS117-RELATED"/>
    <property type="match status" value="1"/>
</dbReference>
<dbReference type="Pfam" id="PF02371">
    <property type="entry name" value="Transposase_20"/>
    <property type="match status" value="1"/>
</dbReference>
<organism evidence="3">
    <name type="scientific">mine drainage metagenome</name>
    <dbReference type="NCBI Taxonomy" id="410659"/>
    <lineage>
        <taxon>unclassified sequences</taxon>
        <taxon>metagenomes</taxon>
        <taxon>ecological metagenomes</taxon>
    </lineage>
</organism>
<protein>
    <submittedName>
        <fullName evidence="3">Transposase IS116/IS110/IS902 family protein</fullName>
    </submittedName>
</protein>
<dbReference type="EMBL" id="MLJW01003844">
    <property type="protein sequence ID" value="OIQ71189.1"/>
    <property type="molecule type" value="Genomic_DNA"/>
</dbReference>
<dbReference type="GO" id="GO:0004803">
    <property type="term" value="F:transposase activity"/>
    <property type="evidence" value="ECO:0007669"/>
    <property type="project" value="InterPro"/>
</dbReference>
<evidence type="ECO:0000259" key="2">
    <source>
        <dbReference type="Pfam" id="PF02371"/>
    </source>
</evidence>
<dbReference type="InterPro" id="IPR003346">
    <property type="entry name" value="Transposase_20"/>
</dbReference>
<dbReference type="InterPro" id="IPR002525">
    <property type="entry name" value="Transp_IS110-like_N"/>
</dbReference>
<feature type="domain" description="Transposase IS110-like N-terminal" evidence="1">
    <location>
        <begin position="9"/>
        <end position="143"/>
    </location>
</feature>
<evidence type="ECO:0000259" key="1">
    <source>
        <dbReference type="Pfam" id="PF01548"/>
    </source>
</evidence>